<dbReference type="Proteomes" id="UP000567795">
    <property type="component" value="Unassembled WGS sequence"/>
</dbReference>
<dbReference type="PIRSF" id="PIRSF028743">
    <property type="entry name" value="GvpO_protein"/>
    <property type="match status" value="1"/>
</dbReference>
<keyword evidence="3" id="KW-1185">Reference proteome</keyword>
<dbReference type="GO" id="GO:0031412">
    <property type="term" value="P:gas vesicle organization"/>
    <property type="evidence" value="ECO:0007669"/>
    <property type="project" value="InterPro"/>
</dbReference>
<dbReference type="Pfam" id="PF05800">
    <property type="entry name" value="GvpO"/>
    <property type="match status" value="1"/>
</dbReference>
<accession>A0A852ZVX9</accession>
<dbReference type="AlphaFoldDB" id="A0A852ZVX9"/>
<dbReference type="RefSeq" id="WP_179814737.1">
    <property type="nucleotide sequence ID" value="NZ_JACBZD010000001.1"/>
</dbReference>
<organism evidence="2 3">
    <name type="scientific">Allostreptomyces psammosilenae</name>
    <dbReference type="NCBI Taxonomy" id="1892865"/>
    <lineage>
        <taxon>Bacteria</taxon>
        <taxon>Bacillati</taxon>
        <taxon>Actinomycetota</taxon>
        <taxon>Actinomycetes</taxon>
        <taxon>Kitasatosporales</taxon>
        <taxon>Streptomycetaceae</taxon>
        <taxon>Allostreptomyces</taxon>
    </lineage>
</organism>
<gene>
    <name evidence="2" type="ORF">FHU37_003048</name>
</gene>
<sequence length="114" mass="12276">MNDRHERPESGAADGVPDASDGTGGAEAAPLTAAQAIRRASEQLRELLGRELDSVSGLRRGADGWEVDVEVVELPRVPDSTSVLASYRVDLARDGELVGYARTRRYSRGQLDGR</sequence>
<proteinExistence type="predicted"/>
<evidence type="ECO:0000256" key="1">
    <source>
        <dbReference type="SAM" id="MobiDB-lite"/>
    </source>
</evidence>
<protein>
    <recommendedName>
        <fullName evidence="4">Gas vesicle protein</fullName>
    </recommendedName>
</protein>
<evidence type="ECO:0000313" key="2">
    <source>
        <dbReference type="EMBL" id="NYI06105.1"/>
    </source>
</evidence>
<dbReference type="InterPro" id="IPR008634">
    <property type="entry name" value="Gas-vesicle_GvpO"/>
</dbReference>
<name>A0A852ZVX9_9ACTN</name>
<reference evidence="2 3" key="1">
    <citation type="submission" date="2020-07" db="EMBL/GenBank/DDBJ databases">
        <title>Sequencing the genomes of 1000 actinobacteria strains.</title>
        <authorList>
            <person name="Klenk H.-P."/>
        </authorList>
    </citation>
    <scope>NUCLEOTIDE SEQUENCE [LARGE SCALE GENOMIC DNA]</scope>
    <source>
        <strain evidence="2 3">DSM 42178</strain>
    </source>
</reference>
<comment type="caution">
    <text evidence="2">The sequence shown here is derived from an EMBL/GenBank/DDBJ whole genome shotgun (WGS) entry which is preliminary data.</text>
</comment>
<dbReference type="EMBL" id="JACBZD010000001">
    <property type="protein sequence ID" value="NYI06105.1"/>
    <property type="molecule type" value="Genomic_DNA"/>
</dbReference>
<evidence type="ECO:0008006" key="4">
    <source>
        <dbReference type="Google" id="ProtNLM"/>
    </source>
</evidence>
<evidence type="ECO:0000313" key="3">
    <source>
        <dbReference type="Proteomes" id="UP000567795"/>
    </source>
</evidence>
<feature type="region of interest" description="Disordered" evidence="1">
    <location>
        <begin position="1"/>
        <end position="31"/>
    </location>
</feature>